<dbReference type="RefSeq" id="WP_006983891.1">
    <property type="nucleotide sequence ID" value="NZ_ABVL01000048.1"/>
</dbReference>
<organism evidence="2 3">
    <name type="scientific">Chthoniobacter flavus Ellin428</name>
    <dbReference type="NCBI Taxonomy" id="497964"/>
    <lineage>
        <taxon>Bacteria</taxon>
        <taxon>Pseudomonadati</taxon>
        <taxon>Verrucomicrobiota</taxon>
        <taxon>Spartobacteria</taxon>
        <taxon>Chthoniobacterales</taxon>
        <taxon>Chthoniobacteraceae</taxon>
        <taxon>Chthoniobacter</taxon>
    </lineage>
</organism>
<evidence type="ECO:0000313" key="2">
    <source>
        <dbReference type="EMBL" id="EDY15882.1"/>
    </source>
</evidence>
<dbReference type="InParanoid" id="B4DCD3"/>
<dbReference type="InterPro" id="IPR041698">
    <property type="entry name" value="Methyltransf_25"/>
</dbReference>
<dbReference type="GO" id="GO:0032259">
    <property type="term" value="P:methylation"/>
    <property type="evidence" value="ECO:0007669"/>
    <property type="project" value="UniProtKB-KW"/>
</dbReference>
<feature type="domain" description="Methyltransferase" evidence="1">
    <location>
        <begin position="55"/>
        <end position="150"/>
    </location>
</feature>
<dbReference type="SUPFAM" id="SSF53335">
    <property type="entry name" value="S-adenosyl-L-methionine-dependent methyltransferases"/>
    <property type="match status" value="1"/>
</dbReference>
<reference evidence="2 3" key="1">
    <citation type="journal article" date="2011" name="J. Bacteriol.">
        <title>Genome sequence of Chthoniobacter flavus Ellin428, an aerobic heterotrophic soil bacterium.</title>
        <authorList>
            <person name="Kant R."/>
            <person name="van Passel M.W."/>
            <person name="Palva A."/>
            <person name="Lucas S."/>
            <person name="Lapidus A."/>
            <person name="Glavina Del Rio T."/>
            <person name="Dalin E."/>
            <person name="Tice H."/>
            <person name="Bruce D."/>
            <person name="Goodwin L."/>
            <person name="Pitluck S."/>
            <person name="Larimer F.W."/>
            <person name="Land M.L."/>
            <person name="Hauser L."/>
            <person name="Sangwan P."/>
            <person name="de Vos W.M."/>
            <person name="Janssen P.H."/>
            <person name="Smidt H."/>
        </authorList>
    </citation>
    <scope>NUCLEOTIDE SEQUENCE [LARGE SCALE GENOMIC DNA]</scope>
    <source>
        <strain evidence="2 3">Ellin428</strain>
    </source>
</reference>
<keyword evidence="3" id="KW-1185">Reference proteome</keyword>
<dbReference type="EMBL" id="ABVL01000048">
    <property type="protein sequence ID" value="EDY15882.1"/>
    <property type="molecule type" value="Genomic_DNA"/>
</dbReference>
<protein>
    <submittedName>
        <fullName evidence="2">Methyltransferase type 12</fullName>
    </submittedName>
</protein>
<dbReference type="Pfam" id="PF13649">
    <property type="entry name" value="Methyltransf_25"/>
    <property type="match status" value="1"/>
</dbReference>
<evidence type="ECO:0000259" key="1">
    <source>
        <dbReference type="Pfam" id="PF13649"/>
    </source>
</evidence>
<name>B4DCD3_9BACT</name>
<evidence type="ECO:0000313" key="3">
    <source>
        <dbReference type="Proteomes" id="UP000005824"/>
    </source>
</evidence>
<dbReference type="STRING" id="497964.CfE428DRAFT_6574"/>
<dbReference type="CDD" id="cd02440">
    <property type="entry name" value="AdoMet_MTases"/>
    <property type="match status" value="1"/>
</dbReference>
<dbReference type="eggNOG" id="COG2226">
    <property type="taxonomic scope" value="Bacteria"/>
</dbReference>
<dbReference type="InterPro" id="IPR029063">
    <property type="entry name" value="SAM-dependent_MTases_sf"/>
</dbReference>
<accession>B4DCD3</accession>
<keyword evidence="2" id="KW-0489">Methyltransferase</keyword>
<dbReference type="Proteomes" id="UP000005824">
    <property type="component" value="Unassembled WGS sequence"/>
</dbReference>
<sequence length="213" mass="23572">MNADASTSSDARGETSIEGYYRWHARIYDATRWSFLFGRTGILHEVAKVPAPARILEVGCGTGKNLVTLGRLFPQAEITGIDLSETMLDVARRKAVPFGSRIQLLHGAYGATQTVDAGYDLILFSYALSMFNPGFEAAIETAHRDLVPGGHVAVVDFHDTPLSVFERWMGVNHVRMSGQLRPPLQARFEAREDRLEAAFGGVWRYLVFVGRKG</sequence>
<dbReference type="PANTHER" id="PTHR43464">
    <property type="entry name" value="METHYLTRANSFERASE"/>
    <property type="match status" value="1"/>
</dbReference>
<dbReference type="AlphaFoldDB" id="B4DCD3"/>
<proteinExistence type="predicted"/>
<dbReference type="GO" id="GO:0008168">
    <property type="term" value="F:methyltransferase activity"/>
    <property type="evidence" value="ECO:0007669"/>
    <property type="project" value="UniProtKB-KW"/>
</dbReference>
<gene>
    <name evidence="2" type="ORF">CfE428DRAFT_6574</name>
</gene>
<dbReference type="Gene3D" id="3.40.50.150">
    <property type="entry name" value="Vaccinia Virus protein VP39"/>
    <property type="match status" value="1"/>
</dbReference>
<keyword evidence="2" id="KW-0808">Transferase</keyword>
<dbReference type="PANTHER" id="PTHR43464:SF92">
    <property type="entry name" value="SLR1071 PROTEIN"/>
    <property type="match status" value="1"/>
</dbReference>
<comment type="caution">
    <text evidence="2">The sequence shown here is derived from an EMBL/GenBank/DDBJ whole genome shotgun (WGS) entry which is preliminary data.</text>
</comment>